<feature type="transmembrane region" description="Helical" evidence="6">
    <location>
        <begin position="319"/>
        <end position="337"/>
    </location>
</feature>
<dbReference type="GO" id="GO:0005886">
    <property type="term" value="C:plasma membrane"/>
    <property type="evidence" value="ECO:0007669"/>
    <property type="project" value="UniProtKB-SubCell"/>
</dbReference>
<feature type="transmembrane region" description="Helical" evidence="6">
    <location>
        <begin position="180"/>
        <end position="202"/>
    </location>
</feature>
<feature type="compositionally biased region" description="Basic and acidic residues" evidence="5">
    <location>
        <begin position="241"/>
        <end position="256"/>
    </location>
</feature>
<evidence type="ECO:0000259" key="7">
    <source>
        <dbReference type="PROSITE" id="PS50850"/>
    </source>
</evidence>
<keyword evidence="3 6" id="KW-1133">Transmembrane helix</keyword>
<evidence type="ECO:0000256" key="6">
    <source>
        <dbReference type="SAM" id="Phobius"/>
    </source>
</evidence>
<sequence length="486" mass="50916">MPITDPVVSGVEGKAVANLPLPVQGDLVVLEQQVNRPRAKLGEAGESRTVAWGMTSVLVAMYVINFADKAVLGIIAQPLAKELGLSASDIGLTGSAFFLMLSLGGLFSGALDKWLGLRWALVLLVVLWSVAMLPLILLASFVTLLVSRMILGFAEGPNSPLLFSAAYSWHAPARRGLPGAVLTCSASIAKIAIAPILAYVAVTWGWRSALVALAIAGVLWAALWLAVWKEGPYGRTGNSGKADDADSRPDGSDRETASAPVTDAEPAVPWLHIFRTRTFIGGVLLIAAAYALAAVVLTWLPSYFELGLGYSRLQAGSMFSIPSLIGLAIMLSSTWLSDRLITKGVSMRAARVVFPAVGMLIGGTMLVFLPFVSTPVMAVFMVSLGYAICTPVLPLLNACVSELCPPKQISGVLGVFLSLMAFGGFIAPYMMGRIVDAAGDGGDGYATAFQILGGVALVVAVVGIVIIDPARDKNLVRPNAPVVAAR</sequence>
<feature type="transmembrane region" description="Helical" evidence="6">
    <location>
        <begin position="208"/>
        <end position="228"/>
    </location>
</feature>
<feature type="transmembrane region" description="Helical" evidence="6">
    <location>
        <begin position="50"/>
        <end position="71"/>
    </location>
</feature>
<dbReference type="PANTHER" id="PTHR11662">
    <property type="entry name" value="SOLUTE CARRIER FAMILY 17"/>
    <property type="match status" value="1"/>
</dbReference>
<organism evidence="8 9">
    <name type="scientific">Rhodococcus erythropolis</name>
    <name type="common">Arthrobacter picolinophilus</name>
    <dbReference type="NCBI Taxonomy" id="1833"/>
    <lineage>
        <taxon>Bacteria</taxon>
        <taxon>Bacillati</taxon>
        <taxon>Actinomycetota</taxon>
        <taxon>Actinomycetes</taxon>
        <taxon>Mycobacteriales</taxon>
        <taxon>Nocardiaceae</taxon>
        <taxon>Rhodococcus</taxon>
        <taxon>Rhodococcus erythropolis group</taxon>
    </lineage>
</organism>
<keyword evidence="2 6" id="KW-0812">Transmembrane</keyword>
<dbReference type="SUPFAM" id="SSF103473">
    <property type="entry name" value="MFS general substrate transporter"/>
    <property type="match status" value="1"/>
</dbReference>
<proteinExistence type="predicted"/>
<evidence type="ECO:0000256" key="1">
    <source>
        <dbReference type="ARBA" id="ARBA00004651"/>
    </source>
</evidence>
<gene>
    <name evidence="8" type="ORF">G9444_5152</name>
</gene>
<dbReference type="InterPro" id="IPR011701">
    <property type="entry name" value="MFS"/>
</dbReference>
<accession>A0A6G9CZC1</accession>
<protein>
    <submittedName>
        <fullName evidence="8">MFS transporter</fullName>
    </submittedName>
</protein>
<evidence type="ECO:0000256" key="2">
    <source>
        <dbReference type="ARBA" id="ARBA00022692"/>
    </source>
</evidence>
<evidence type="ECO:0000256" key="3">
    <source>
        <dbReference type="ARBA" id="ARBA00022989"/>
    </source>
</evidence>
<feature type="transmembrane region" description="Helical" evidence="6">
    <location>
        <begin position="378"/>
        <end position="400"/>
    </location>
</feature>
<evidence type="ECO:0000313" key="9">
    <source>
        <dbReference type="Proteomes" id="UP000502345"/>
    </source>
</evidence>
<feature type="transmembrane region" description="Helical" evidence="6">
    <location>
        <begin position="444"/>
        <end position="467"/>
    </location>
</feature>
<evidence type="ECO:0000256" key="4">
    <source>
        <dbReference type="ARBA" id="ARBA00023136"/>
    </source>
</evidence>
<feature type="transmembrane region" description="Helical" evidence="6">
    <location>
        <begin position="412"/>
        <end position="432"/>
    </location>
</feature>
<feature type="domain" description="Major facilitator superfamily (MFS) profile" evidence="7">
    <location>
        <begin position="54"/>
        <end position="471"/>
    </location>
</feature>
<dbReference type="Gene3D" id="1.20.1250.20">
    <property type="entry name" value="MFS general substrate transporter like domains"/>
    <property type="match status" value="2"/>
</dbReference>
<dbReference type="AlphaFoldDB" id="A0A6G9CZC1"/>
<dbReference type="InterPro" id="IPR050382">
    <property type="entry name" value="MFS_Na/Anion_cotransporter"/>
</dbReference>
<reference evidence="8 9" key="1">
    <citation type="submission" date="2020-03" db="EMBL/GenBank/DDBJ databases">
        <title>Screen low temperature-resistant strains for efficient degradation of petroleum hydrocarbons under the low temperature.</title>
        <authorList>
            <person name="Wang Y."/>
            <person name="Chen J."/>
        </authorList>
    </citation>
    <scope>NUCLEOTIDE SEQUENCE [LARGE SCALE GENOMIC DNA]</scope>
    <source>
        <strain evidence="8 9">KB1</strain>
    </source>
</reference>
<dbReference type="PANTHER" id="PTHR11662:SF450">
    <property type="entry name" value="BLR1003 PROTEIN"/>
    <property type="match status" value="1"/>
</dbReference>
<feature type="region of interest" description="Disordered" evidence="5">
    <location>
        <begin position="235"/>
        <end position="261"/>
    </location>
</feature>
<dbReference type="GO" id="GO:0022857">
    <property type="term" value="F:transmembrane transporter activity"/>
    <property type="evidence" value="ECO:0007669"/>
    <property type="project" value="InterPro"/>
</dbReference>
<comment type="subcellular location">
    <subcellularLocation>
        <location evidence="1">Cell membrane</location>
        <topology evidence="1">Multi-pass membrane protein</topology>
    </subcellularLocation>
</comment>
<dbReference type="EMBL" id="CP050124">
    <property type="protein sequence ID" value="QIP42395.1"/>
    <property type="molecule type" value="Genomic_DNA"/>
</dbReference>
<evidence type="ECO:0000256" key="5">
    <source>
        <dbReference type="SAM" id="MobiDB-lite"/>
    </source>
</evidence>
<dbReference type="InterPro" id="IPR036259">
    <property type="entry name" value="MFS_trans_sf"/>
</dbReference>
<evidence type="ECO:0000313" key="8">
    <source>
        <dbReference type="EMBL" id="QIP42395.1"/>
    </source>
</evidence>
<dbReference type="Proteomes" id="UP000502345">
    <property type="component" value="Chromosome"/>
</dbReference>
<dbReference type="PROSITE" id="PS50850">
    <property type="entry name" value="MFS"/>
    <property type="match status" value="1"/>
</dbReference>
<dbReference type="InterPro" id="IPR020846">
    <property type="entry name" value="MFS_dom"/>
</dbReference>
<feature type="transmembrane region" description="Helical" evidence="6">
    <location>
        <begin position="119"/>
        <end position="146"/>
    </location>
</feature>
<dbReference type="Pfam" id="PF07690">
    <property type="entry name" value="MFS_1"/>
    <property type="match status" value="1"/>
</dbReference>
<feature type="transmembrane region" description="Helical" evidence="6">
    <location>
        <begin position="279"/>
        <end position="299"/>
    </location>
</feature>
<keyword evidence="4 6" id="KW-0472">Membrane</keyword>
<name>A0A6G9CZC1_RHOER</name>
<feature type="transmembrane region" description="Helical" evidence="6">
    <location>
        <begin position="349"/>
        <end position="372"/>
    </location>
</feature>
<feature type="transmembrane region" description="Helical" evidence="6">
    <location>
        <begin position="83"/>
        <end position="107"/>
    </location>
</feature>